<sequence>MKFQKLTALVGLLLPLTALAAPTIEDVTALADVVDARSEAQDNSPEALGLEACKTSVLDMAAALGLVGGDFTAAVDLVTTVVNALRENREASEEYFELLRQLYSLRIALLRVKALHTGDSQHRELVGLRQAAAQWNICLSTGGD</sequence>
<organism evidence="3">
    <name type="scientific">Pseudogymnoascus destructans</name>
    <dbReference type="NCBI Taxonomy" id="655981"/>
    <lineage>
        <taxon>Eukaryota</taxon>
        <taxon>Fungi</taxon>
        <taxon>Dikarya</taxon>
        <taxon>Ascomycota</taxon>
        <taxon>Pezizomycotina</taxon>
        <taxon>Leotiomycetes</taxon>
        <taxon>Thelebolales</taxon>
        <taxon>Thelebolaceae</taxon>
        <taxon>Pseudogymnoascus</taxon>
    </lineage>
</organism>
<dbReference type="Proteomes" id="UP000077154">
    <property type="component" value="Unassembled WGS sequence"/>
</dbReference>
<evidence type="ECO:0008006" key="4">
    <source>
        <dbReference type="Google" id="ProtNLM"/>
    </source>
</evidence>
<dbReference type="EMBL" id="KV441407">
    <property type="protein sequence ID" value="OAF55787.1"/>
    <property type="molecule type" value="Genomic_DNA"/>
</dbReference>
<evidence type="ECO:0000256" key="1">
    <source>
        <dbReference type="SAM" id="SignalP"/>
    </source>
</evidence>
<dbReference type="EMBL" id="KV441386">
    <property type="protein sequence ID" value="OAF63245.1"/>
    <property type="molecule type" value="Genomic_DNA"/>
</dbReference>
<name>A0A177AMI4_9PEZI</name>
<feature type="chain" id="PRO_5014533536" description="Fungal N-terminal domain-containing protein" evidence="1">
    <location>
        <begin position="21"/>
        <end position="144"/>
    </location>
</feature>
<dbReference type="OrthoDB" id="3045089at2759"/>
<reference evidence="3" key="1">
    <citation type="submission" date="2016-03" db="EMBL/GenBank/DDBJ databases">
        <title>Updated assembly of Pseudogymnoascus destructans, the fungus causing white-nose syndrome of bats.</title>
        <authorList>
            <person name="Palmer J.M."/>
            <person name="Drees K.P."/>
            <person name="Foster J.T."/>
            <person name="Lindner D.L."/>
        </authorList>
    </citation>
    <scope>NUCLEOTIDE SEQUENCE [LARGE SCALE GENOMIC DNA]</scope>
    <source>
        <strain evidence="3">20631-21</strain>
    </source>
</reference>
<dbReference type="AlphaFoldDB" id="A0A177AMI4"/>
<evidence type="ECO:0000313" key="2">
    <source>
        <dbReference type="EMBL" id="OAF55787.1"/>
    </source>
</evidence>
<gene>
    <name evidence="3" type="ORF">VC83_00001</name>
    <name evidence="2" type="ORF">VC83_07742</name>
</gene>
<feature type="signal peptide" evidence="1">
    <location>
        <begin position="1"/>
        <end position="20"/>
    </location>
</feature>
<dbReference type="GeneID" id="36283100"/>
<protein>
    <recommendedName>
        <fullName evidence="4">Fungal N-terminal domain-containing protein</fullName>
    </recommendedName>
</protein>
<accession>A0A177AMI4</accession>
<evidence type="ECO:0000313" key="3">
    <source>
        <dbReference type="EMBL" id="OAF63245.1"/>
    </source>
</evidence>
<proteinExistence type="predicted"/>
<dbReference type="RefSeq" id="XP_024328514.1">
    <property type="nucleotide sequence ID" value="XM_024463698.1"/>
</dbReference>
<keyword evidence="1" id="KW-0732">Signal</keyword>